<evidence type="ECO:0000256" key="5">
    <source>
        <dbReference type="ARBA" id="ARBA00022801"/>
    </source>
</evidence>
<dbReference type="SUPFAM" id="SSF52317">
    <property type="entry name" value="Class I glutamine amidotransferase-like"/>
    <property type="match status" value="1"/>
</dbReference>
<evidence type="ECO:0000313" key="13">
    <source>
        <dbReference type="Proteomes" id="UP001184150"/>
    </source>
</evidence>
<feature type="signal peptide" evidence="9">
    <location>
        <begin position="1"/>
        <end position="21"/>
    </location>
</feature>
<protein>
    <recommendedName>
        <fullName evidence="3 8">Beta-galactosidase</fullName>
        <shortName evidence="8">Beta-gal</shortName>
        <ecNumber evidence="3 8">3.2.1.23</ecNumber>
    </recommendedName>
</protein>
<dbReference type="CDD" id="cd03143">
    <property type="entry name" value="A4_beta-galactosidase_middle_domain"/>
    <property type="match status" value="1"/>
</dbReference>
<evidence type="ECO:0000313" key="12">
    <source>
        <dbReference type="EMBL" id="MDR6511247.1"/>
    </source>
</evidence>
<evidence type="ECO:0000256" key="3">
    <source>
        <dbReference type="ARBA" id="ARBA00012756"/>
    </source>
</evidence>
<dbReference type="EC" id="3.2.1.23" evidence="3 8"/>
<proteinExistence type="inferred from homology"/>
<dbReference type="Gene3D" id="3.20.20.80">
    <property type="entry name" value="Glycosidases"/>
    <property type="match status" value="1"/>
</dbReference>
<comment type="catalytic activity">
    <reaction evidence="1 8">
        <text>Hydrolysis of terminal non-reducing beta-D-galactose residues in beta-D-galactosides.</text>
        <dbReference type="EC" id="3.2.1.23"/>
    </reaction>
</comment>
<organism evidence="12 13">
    <name type="scientific">Novosphingobium capsulatum</name>
    <dbReference type="NCBI Taxonomy" id="13688"/>
    <lineage>
        <taxon>Bacteria</taxon>
        <taxon>Pseudomonadati</taxon>
        <taxon>Pseudomonadota</taxon>
        <taxon>Alphaproteobacteria</taxon>
        <taxon>Sphingomonadales</taxon>
        <taxon>Sphingomonadaceae</taxon>
        <taxon>Novosphingobium</taxon>
    </lineage>
</organism>
<comment type="similarity">
    <text evidence="2 8">Belongs to the glycosyl hydrolase 42 family.</text>
</comment>
<dbReference type="Pfam" id="PF08532">
    <property type="entry name" value="Glyco_hydro_42M"/>
    <property type="match status" value="1"/>
</dbReference>
<dbReference type="PANTHER" id="PTHR36447:SF2">
    <property type="entry name" value="BETA-GALACTOSIDASE YESZ"/>
    <property type="match status" value="1"/>
</dbReference>
<feature type="domain" description="Beta-galactosidase trimerisation" evidence="11">
    <location>
        <begin position="421"/>
        <end position="626"/>
    </location>
</feature>
<feature type="chain" id="PRO_5046706930" description="Beta-galactosidase" evidence="9">
    <location>
        <begin position="22"/>
        <end position="691"/>
    </location>
</feature>
<dbReference type="RefSeq" id="WP_309805181.1">
    <property type="nucleotide sequence ID" value="NZ_JAVDRD010000005.1"/>
</dbReference>
<evidence type="ECO:0000259" key="11">
    <source>
        <dbReference type="Pfam" id="PF08532"/>
    </source>
</evidence>
<comment type="caution">
    <text evidence="12">The sequence shown here is derived from an EMBL/GenBank/DDBJ whole genome shotgun (WGS) entry which is preliminary data.</text>
</comment>
<dbReference type="InterPro" id="IPR029062">
    <property type="entry name" value="Class_I_gatase-like"/>
</dbReference>
<keyword evidence="4" id="KW-0479">Metal-binding</keyword>
<feature type="domain" description="Glycoside hydrolase family 42 N-terminal" evidence="10">
    <location>
        <begin position="47"/>
        <end position="409"/>
    </location>
</feature>
<dbReference type="PIRSF" id="PIRSF001084">
    <property type="entry name" value="B-galactosidase"/>
    <property type="match status" value="1"/>
</dbReference>
<dbReference type="InterPro" id="IPR013738">
    <property type="entry name" value="Beta_galactosidase_Trimer"/>
</dbReference>
<gene>
    <name evidence="12" type="ORF">J2792_002119</name>
</gene>
<evidence type="ECO:0000256" key="2">
    <source>
        <dbReference type="ARBA" id="ARBA00005940"/>
    </source>
</evidence>
<dbReference type="GO" id="GO:0004565">
    <property type="term" value="F:beta-galactosidase activity"/>
    <property type="evidence" value="ECO:0007669"/>
    <property type="project" value="UniProtKB-EC"/>
</dbReference>
<keyword evidence="9" id="KW-0732">Signal</keyword>
<keyword evidence="6" id="KW-0862">Zinc</keyword>
<dbReference type="InterPro" id="IPR013529">
    <property type="entry name" value="Glyco_hydro_42_N"/>
</dbReference>
<dbReference type="EMBL" id="JAVDRD010000005">
    <property type="protein sequence ID" value="MDR6511247.1"/>
    <property type="molecule type" value="Genomic_DNA"/>
</dbReference>
<dbReference type="Proteomes" id="UP001184150">
    <property type="component" value="Unassembled WGS sequence"/>
</dbReference>
<evidence type="ECO:0000256" key="6">
    <source>
        <dbReference type="ARBA" id="ARBA00022833"/>
    </source>
</evidence>
<evidence type="ECO:0000259" key="10">
    <source>
        <dbReference type="Pfam" id="PF02449"/>
    </source>
</evidence>
<reference evidence="12 13" key="1">
    <citation type="submission" date="2023-07" db="EMBL/GenBank/DDBJ databases">
        <title>Sorghum-associated microbial communities from plants grown in Nebraska, USA.</title>
        <authorList>
            <person name="Schachtman D."/>
        </authorList>
    </citation>
    <scope>NUCLEOTIDE SEQUENCE [LARGE SCALE GENOMIC DNA]</scope>
    <source>
        <strain evidence="12 13">DS1027</strain>
    </source>
</reference>
<dbReference type="InterPro" id="IPR017853">
    <property type="entry name" value="GH"/>
</dbReference>
<keyword evidence="13" id="KW-1185">Reference proteome</keyword>
<evidence type="ECO:0000256" key="1">
    <source>
        <dbReference type="ARBA" id="ARBA00001412"/>
    </source>
</evidence>
<name>A0ABU1MMJ6_9SPHN</name>
<dbReference type="Pfam" id="PF02449">
    <property type="entry name" value="Glyco_hydro_42"/>
    <property type="match status" value="1"/>
</dbReference>
<sequence>MMRFSSRALALCLCLSGSATALPALAASAPTPMQATAAPGIAFGTAWYPEQWPEARWDTDLALMQQAHINTVRIAEFAWSRMEPEEGRFDFAWLDRAIAAAARHGMRVVLGTPTAAPPIWMSERYPEILRVDEDGSRAGHGGRRHFSFASARYRQFARRIATEMARRYGHNPAVIGWQIDNEIGLPSFDAEAARLWHAFLAQRYGTIDTLNQRWATAYWSQTYQRFDQVPMHLGGQQNPGLLLDYRHFLTSTWTSYVMNQADAIRALANPHQFITTNTMFWNDGFDHFALHQGLDIAAWDNYIQDAEPDWIANGADHDLVRGYKQKNFWLMETQAGRIDWAPVNRAMRPGQVHEMGWQAVQHGADAILYWEFRPAPNGQETNYGTLLAADGTPAPIFAEIAGLGGELAKASAALAGTEPVADMAFLFSYDSRWAIDLQRMHKDFDPVRQFTDFYRPFRLAAQGAAVVAPEADLARYKLVVAPSLNVLTAAQAQHLAAYVQNGGTLVLGPRTGQKDDANALWAARQPGPLRTLLGAHVEQFYVQDGTVAITGPLGEGKAAIWAEALVPDAPETEILARYRQPDGWLDGKAAVVSRQVGRGRIVYVGAWLEPEALSRLAARLVPQAGVTPVLPGTAADVEIGLRRGQGRTLLIAINHGDEARALALPAGARPLIGAAPGGQIGGHGVLVAELP</sequence>
<dbReference type="InterPro" id="IPR003476">
    <property type="entry name" value="Glyco_hydro_42"/>
</dbReference>
<dbReference type="PANTHER" id="PTHR36447">
    <property type="entry name" value="BETA-GALACTOSIDASE GANA"/>
    <property type="match status" value="1"/>
</dbReference>
<evidence type="ECO:0000256" key="8">
    <source>
        <dbReference type="PIRNR" id="PIRNR001084"/>
    </source>
</evidence>
<evidence type="ECO:0000256" key="4">
    <source>
        <dbReference type="ARBA" id="ARBA00022723"/>
    </source>
</evidence>
<keyword evidence="7 8" id="KW-0326">Glycosidase</keyword>
<evidence type="ECO:0000256" key="9">
    <source>
        <dbReference type="SAM" id="SignalP"/>
    </source>
</evidence>
<dbReference type="Gene3D" id="3.40.50.880">
    <property type="match status" value="1"/>
</dbReference>
<keyword evidence="5 8" id="KW-0378">Hydrolase</keyword>
<dbReference type="SUPFAM" id="SSF51445">
    <property type="entry name" value="(Trans)glycosidases"/>
    <property type="match status" value="1"/>
</dbReference>
<evidence type="ECO:0000256" key="7">
    <source>
        <dbReference type="ARBA" id="ARBA00023295"/>
    </source>
</evidence>
<accession>A0ABU1MMJ6</accession>